<keyword evidence="4" id="KW-1185">Reference proteome</keyword>
<keyword evidence="1" id="KW-0472">Membrane</keyword>
<gene>
    <name evidence="3" type="ORF">PSI22_11760</name>
</gene>
<reference evidence="3 4" key="1">
    <citation type="submission" date="2023-02" db="EMBL/GenBank/DDBJ databases">
        <title>Entomopathogenic bacteria.</title>
        <authorList>
            <person name="Machado R.A."/>
        </authorList>
    </citation>
    <scope>NUCLEOTIDE SEQUENCE [LARGE SCALE GENOMIC DNA]</scope>
    <source>
        <strain evidence="3 4">XENO-7</strain>
    </source>
</reference>
<dbReference type="CDD" id="cd20706">
    <property type="entry name" value="MIX_II"/>
    <property type="match status" value="1"/>
</dbReference>
<feature type="transmembrane region" description="Helical" evidence="1">
    <location>
        <begin position="793"/>
        <end position="818"/>
    </location>
</feature>
<proteinExistence type="predicted"/>
<feature type="domain" description="Toxin VasX N-terminal region" evidence="2">
    <location>
        <begin position="48"/>
        <end position="222"/>
    </location>
</feature>
<keyword evidence="1" id="KW-1133">Transmembrane helix</keyword>
<evidence type="ECO:0000256" key="1">
    <source>
        <dbReference type="SAM" id="Phobius"/>
    </source>
</evidence>
<dbReference type="Proteomes" id="UP001214757">
    <property type="component" value="Unassembled WGS sequence"/>
</dbReference>
<evidence type="ECO:0000259" key="2">
    <source>
        <dbReference type="Pfam" id="PF20249"/>
    </source>
</evidence>
<protein>
    <recommendedName>
        <fullName evidence="2">Toxin VasX N-terminal region domain-containing protein</fullName>
    </recommendedName>
</protein>
<keyword evidence="1" id="KW-0812">Transmembrane</keyword>
<accession>A0ABT5M5I2</accession>
<dbReference type="EMBL" id="JAQRFO010000023">
    <property type="protein sequence ID" value="MDC9622290.1"/>
    <property type="molecule type" value="Genomic_DNA"/>
</dbReference>
<evidence type="ECO:0000313" key="3">
    <source>
        <dbReference type="EMBL" id="MDC9622290.1"/>
    </source>
</evidence>
<name>A0ABT5M5I2_9GAMM</name>
<dbReference type="RefSeq" id="WP_273579904.1">
    <property type="nucleotide sequence ID" value="NZ_JAQRFO010000023.1"/>
</dbReference>
<dbReference type="InterPro" id="IPR046864">
    <property type="entry name" value="VasX_N"/>
</dbReference>
<comment type="caution">
    <text evidence="3">The sequence shown here is derived from an EMBL/GenBank/DDBJ whole genome shotgun (WGS) entry which is preliminary data.</text>
</comment>
<feature type="transmembrane region" description="Helical" evidence="1">
    <location>
        <begin position="830"/>
        <end position="851"/>
    </location>
</feature>
<evidence type="ECO:0000313" key="4">
    <source>
        <dbReference type="Proteomes" id="UP001214757"/>
    </source>
</evidence>
<sequence>MEKSILTSAGDALETAAKKAAKTFEKMVDEAKARIPHELDMDTVVRPCDANIRPVYPVRYAYMNFFGDTWIDAQLPPSISTFIDPDDDSLSASVLGGYSIRMPRPGWIYVKEEGPIKTRGSQQGGKLLIFKFSPEIVTLEGKRGMVTKYTKYEQKAGSSSWEEIHPASGTAGLGYPFLAIDKDVTQISLVYSEVELAKSVLNKMDNDKNFRKSAMQFVDLDSEVSDYAIDARQEHFDGLVEDFKDPEKQFQAYKNQLSDPLLHAADLGDITTEGSFFMDAEMEMRYIDSLICPYYKDKAKIVVLHDPVGYQRDILMAYELLSAWQINYVATYMHPISIGQFVEQMEMSKDEKIKKYLKDCIHQENWKTWWPKLNTPISETTEKLKETVSLYKSFFEKNSISDQRGGLAHYFKYFFSVTKKKDVITERDAEEFRVFCTLFAELIGPLLNSEIGIREVEQLLGGVQASESSSTWDVVRNGIVNTLGHAGADKTLVAKNLAQGVDTLLEAIGPILGKFYVFLAEKTHKKALDLHIKSIEKITQVLIPKCLAIWGIRIEKGQYVTLTEKDFYNFLKQIEPKEQSEYLKKAADKIKSHVQKAGIKKVFDWAKCIDNYTGRQKIKMSAIHYEQPKFNTGIKFFQHNNKYISHLLDSSLVGLDLFMKAYTLNTLLAQSSFDNNSPFGTNRLPMYFAGTFMNTILGGLIAVRGTSNLIGRAMISAGALVPKLGSPAARAFVGKASSKMLLNSANMVTFTRLGIGTSGVASAILSYTDAVNAFGLGNRGEGYSHISIGSGTLLMTLAYGYAAVTTASTTTGVVAGAATMEAAAVTLTGAALAFFWVGVFIVILGILYLLIFSKDEFENLLQNCFWGNGEKYAFWSRDDPRPEKIEVQFERIIEMSNEISNATKVEYQEFANLFMAPTLKREFKDKKAIYRFTLPSFQWGKSEIFYQVIPSTLSALAVGSPYAPAAPNVVASNISIRQSAKNNFEELMKAGYEKLTDEGGLTTLTVEMDSLEASHSKIFWYYMPTESVISPLRYVWSKEPILENAIYGYDDEVLRG</sequence>
<organism evidence="3 4">
    <name type="scientific">Xenorhabdus aichiensis</name>
    <dbReference type="NCBI Taxonomy" id="3025874"/>
    <lineage>
        <taxon>Bacteria</taxon>
        <taxon>Pseudomonadati</taxon>
        <taxon>Pseudomonadota</taxon>
        <taxon>Gammaproteobacteria</taxon>
        <taxon>Enterobacterales</taxon>
        <taxon>Morganellaceae</taxon>
        <taxon>Xenorhabdus</taxon>
    </lineage>
</organism>
<dbReference type="Pfam" id="PF20249">
    <property type="entry name" value="VasX_N"/>
    <property type="match status" value="1"/>
</dbReference>